<dbReference type="PANTHER" id="PTHR42901">
    <property type="entry name" value="ALCOHOL DEHYDROGENASE"/>
    <property type="match status" value="1"/>
</dbReference>
<reference evidence="3 4" key="1">
    <citation type="submission" date="2019-06" db="EMBL/GenBank/DDBJ databases">
        <authorList>
            <person name="De-Chao Zhang Q."/>
        </authorList>
    </citation>
    <scope>NUCLEOTIDE SEQUENCE [LARGE SCALE GENOMIC DNA]</scope>
    <source>
        <strain evidence="3 4">KN1116</strain>
    </source>
</reference>
<dbReference type="RefSeq" id="WP_152583479.1">
    <property type="nucleotide sequence ID" value="NZ_JAVJPO010000004.1"/>
</dbReference>
<dbReference type="OrthoDB" id="9775296at2"/>
<evidence type="ECO:0000256" key="1">
    <source>
        <dbReference type="ARBA" id="ARBA00006484"/>
    </source>
</evidence>
<reference evidence="3 4" key="2">
    <citation type="submission" date="2020-03" db="EMBL/GenBank/DDBJ databases">
        <title>Chryseoglobus sp. isolated from a deep-sea seamount.</title>
        <authorList>
            <person name="Zhang D.-C."/>
        </authorList>
    </citation>
    <scope>NUCLEOTIDE SEQUENCE [LARGE SCALE GENOMIC DNA]</scope>
    <source>
        <strain evidence="3 4">KN1116</strain>
    </source>
</reference>
<dbReference type="Gene3D" id="3.40.50.720">
    <property type="entry name" value="NAD(P)-binding Rossmann-like Domain"/>
    <property type="match status" value="1"/>
</dbReference>
<dbReference type="Pfam" id="PF00106">
    <property type="entry name" value="adh_short"/>
    <property type="match status" value="1"/>
</dbReference>
<evidence type="ECO:0000256" key="2">
    <source>
        <dbReference type="ARBA" id="ARBA00023002"/>
    </source>
</evidence>
<evidence type="ECO:0000313" key="3">
    <source>
        <dbReference type="EMBL" id="NHF62989.1"/>
    </source>
</evidence>
<comment type="caution">
    <text evidence="3">The sequence shown here is derived from an EMBL/GenBank/DDBJ whole genome shotgun (WGS) entry which is preliminary data.</text>
</comment>
<dbReference type="EMBL" id="VIKT02000009">
    <property type="protein sequence ID" value="NHF62989.1"/>
    <property type="molecule type" value="Genomic_DNA"/>
</dbReference>
<accession>A0A9E5MKD4</accession>
<keyword evidence="4" id="KW-1185">Reference proteome</keyword>
<dbReference type="AlphaFoldDB" id="A0A9E5MKD4"/>
<dbReference type="Proteomes" id="UP000818266">
    <property type="component" value="Unassembled WGS sequence"/>
</dbReference>
<dbReference type="SUPFAM" id="SSF51735">
    <property type="entry name" value="NAD(P)-binding Rossmann-fold domains"/>
    <property type="match status" value="1"/>
</dbReference>
<sequence>MHSRRAVITGASSGIGAATVRRLRDAGWSVLAVARREDRLAALAEETGCSVRVVDVTHDDDVVALRAALADDIAATGQPLDALVLNAGLAIGVDPVEEADPADWARMFEVNVLGAQRVAAALLPLLREGARARGFADVIAVTSTAGQRAYEGGGGYAASKSGLRMLMDTLRLELAGEPIRVMQVAPGMVRTDEFTLHRLGGDAERAAALYEGVEHPLTADDVALVIAQSLALPGHINLDEITMRPVAQAAQHKLIRGPLWPREAPGE</sequence>
<name>A0A9E5MKD4_9MICO</name>
<dbReference type="FunFam" id="3.40.50.720:FF:000047">
    <property type="entry name" value="NADP-dependent L-serine/L-allo-threonine dehydrogenase"/>
    <property type="match status" value="1"/>
</dbReference>
<dbReference type="PANTHER" id="PTHR42901:SF1">
    <property type="entry name" value="ALCOHOL DEHYDROGENASE"/>
    <property type="match status" value="1"/>
</dbReference>
<proteinExistence type="inferred from homology"/>
<dbReference type="PROSITE" id="PS00061">
    <property type="entry name" value="ADH_SHORT"/>
    <property type="match status" value="1"/>
</dbReference>
<dbReference type="PRINTS" id="PR00081">
    <property type="entry name" value="GDHRDH"/>
</dbReference>
<keyword evidence="2" id="KW-0560">Oxidoreductase</keyword>
<protein>
    <submittedName>
        <fullName evidence="3">SDR family oxidoreductase</fullName>
    </submittedName>
</protein>
<comment type="similarity">
    <text evidence="1">Belongs to the short-chain dehydrogenases/reductases (SDR) family.</text>
</comment>
<dbReference type="InterPro" id="IPR002347">
    <property type="entry name" value="SDR_fam"/>
</dbReference>
<dbReference type="InterPro" id="IPR036291">
    <property type="entry name" value="NAD(P)-bd_dom_sf"/>
</dbReference>
<gene>
    <name evidence="3" type="ORF">FK219_007025</name>
</gene>
<dbReference type="InterPro" id="IPR020904">
    <property type="entry name" value="Sc_DH/Rdtase_CS"/>
</dbReference>
<evidence type="ECO:0000313" key="4">
    <source>
        <dbReference type="Proteomes" id="UP000818266"/>
    </source>
</evidence>
<organism evidence="3 4">
    <name type="scientific">Microcella pacifica</name>
    <dbReference type="NCBI Taxonomy" id="2591847"/>
    <lineage>
        <taxon>Bacteria</taxon>
        <taxon>Bacillati</taxon>
        <taxon>Actinomycetota</taxon>
        <taxon>Actinomycetes</taxon>
        <taxon>Micrococcales</taxon>
        <taxon>Microbacteriaceae</taxon>
        <taxon>Microcella</taxon>
    </lineage>
</organism>
<dbReference type="GO" id="GO:0016616">
    <property type="term" value="F:oxidoreductase activity, acting on the CH-OH group of donors, NAD or NADP as acceptor"/>
    <property type="evidence" value="ECO:0007669"/>
    <property type="project" value="UniProtKB-ARBA"/>
</dbReference>